<dbReference type="InterPro" id="IPR013766">
    <property type="entry name" value="Thioredoxin_domain"/>
</dbReference>
<proteinExistence type="predicted"/>
<protein>
    <submittedName>
        <fullName evidence="2">Thioredoxin-like protein</fullName>
    </submittedName>
</protein>
<name>A0A5J6VIA0_9VIRU</name>
<dbReference type="InterPro" id="IPR012336">
    <property type="entry name" value="Thioredoxin-like_fold"/>
</dbReference>
<dbReference type="PROSITE" id="PS51352">
    <property type="entry name" value="THIOREDOXIN_2"/>
    <property type="match status" value="1"/>
</dbReference>
<reference evidence="2" key="1">
    <citation type="journal article" date="2019" name="Philos. Trans. R. Soc. Lond., B, Biol. Sci.">
        <title>Targeted metagenomic recovery of four divergent viruses reveals shared and distinctive characteristics of giant viruses of marine eukaryotes.</title>
        <authorList>
            <person name="Needham D.M."/>
            <person name="Poirier C."/>
            <person name="Hehenberger E."/>
            <person name="Jimenez V."/>
            <person name="Swalwell J.E."/>
            <person name="Santoro A.E."/>
            <person name="Worden A.Z."/>
        </authorList>
    </citation>
    <scope>NUCLEOTIDE SEQUENCE</scope>
    <source>
        <strain evidence="2">OPacV-662</strain>
    </source>
</reference>
<dbReference type="PANTHER" id="PTHR46472">
    <property type="entry name" value="NUCLEOREDOXIN"/>
    <property type="match status" value="1"/>
</dbReference>
<dbReference type="EMBL" id="MN448266">
    <property type="protein sequence ID" value="QFG73633.1"/>
    <property type="molecule type" value="Genomic_DNA"/>
</dbReference>
<evidence type="ECO:0000313" key="2">
    <source>
        <dbReference type="EMBL" id="QFG73633.1"/>
    </source>
</evidence>
<evidence type="ECO:0000259" key="1">
    <source>
        <dbReference type="PROSITE" id="PS51352"/>
    </source>
</evidence>
<feature type="domain" description="Thioredoxin" evidence="1">
    <location>
        <begin position="10"/>
        <end position="140"/>
    </location>
</feature>
<dbReference type="PANTHER" id="PTHR46472:SF1">
    <property type="entry name" value="NUCLEOREDOXIN"/>
    <property type="match status" value="1"/>
</dbReference>
<accession>A0A5J6VIA0</accession>
<dbReference type="InterPro" id="IPR036249">
    <property type="entry name" value="Thioredoxin-like_sf"/>
</dbReference>
<dbReference type="GO" id="GO:0030178">
    <property type="term" value="P:negative regulation of Wnt signaling pathway"/>
    <property type="evidence" value="ECO:0007669"/>
    <property type="project" value="TreeGrafter"/>
</dbReference>
<dbReference type="SUPFAM" id="SSF52833">
    <property type="entry name" value="Thioredoxin-like"/>
    <property type="match status" value="1"/>
</dbReference>
<dbReference type="GO" id="GO:0031397">
    <property type="term" value="P:negative regulation of protein ubiquitination"/>
    <property type="evidence" value="ECO:0007669"/>
    <property type="project" value="TreeGrafter"/>
</dbReference>
<dbReference type="GO" id="GO:0004791">
    <property type="term" value="F:thioredoxin-disulfide reductase (NADPH) activity"/>
    <property type="evidence" value="ECO:0007669"/>
    <property type="project" value="TreeGrafter"/>
</dbReference>
<sequence length="153" mass="17995">MIDQFIGSDCKLLEKTETCTLFECRNNQLEETKFVAFYFSAHWCPPCRRFTPKLVEFYNNVNRDEKHFEVIFVSGDRTDEEFIKYYETMPWLALPLSETDRNENLQEKFGVQGIPMLVVINTETGGIYTDARSAVQNWNTDEDSYSVLTEWKS</sequence>
<dbReference type="Pfam" id="PF13905">
    <property type="entry name" value="Thioredoxin_8"/>
    <property type="match status" value="1"/>
</dbReference>
<organism evidence="2">
    <name type="scientific">Megaviridae environmental sample</name>
    <dbReference type="NCBI Taxonomy" id="1737588"/>
    <lineage>
        <taxon>Viruses</taxon>
        <taxon>Varidnaviria</taxon>
        <taxon>Bamfordvirae</taxon>
        <taxon>Nucleocytoviricota</taxon>
        <taxon>Megaviricetes</taxon>
        <taxon>Imitervirales</taxon>
        <taxon>Mimiviridae</taxon>
        <taxon>environmental samples</taxon>
    </lineage>
</organism>
<dbReference type="Gene3D" id="3.40.30.10">
    <property type="entry name" value="Glutaredoxin"/>
    <property type="match status" value="1"/>
</dbReference>